<dbReference type="STRING" id="419015.HMPREF3214_00646"/>
<evidence type="ECO:0000313" key="2">
    <source>
        <dbReference type="EMBL" id="ERH30947.1"/>
    </source>
</evidence>
<accession>U1SJY0</accession>
<protein>
    <submittedName>
        <fullName evidence="2">Uncharacterized protein</fullName>
    </submittedName>
</protein>
<keyword evidence="1" id="KW-0812">Transmembrane</keyword>
<name>U1SJY0_9BIFI</name>
<feature type="transmembrane region" description="Helical" evidence="1">
    <location>
        <begin position="66"/>
        <end position="94"/>
    </location>
</feature>
<keyword evidence="1" id="KW-0472">Membrane</keyword>
<dbReference type="HOGENOM" id="CLU_1840901_0_0_11"/>
<dbReference type="Proteomes" id="UP000016519">
    <property type="component" value="Unassembled WGS sequence"/>
</dbReference>
<reference evidence="2 3" key="1">
    <citation type="submission" date="2013-08" db="EMBL/GenBank/DDBJ databases">
        <authorList>
            <person name="Weinstock G."/>
            <person name="Sodergren E."/>
            <person name="Wylie T."/>
            <person name="Fulton L."/>
            <person name="Fulton R."/>
            <person name="Fronick C."/>
            <person name="O'Laughlin M."/>
            <person name="Godfrey J."/>
            <person name="Miner T."/>
            <person name="Herter B."/>
            <person name="Appelbaum E."/>
            <person name="Cordes M."/>
            <person name="Lek S."/>
            <person name="Wollam A."/>
            <person name="Pepin K.H."/>
            <person name="Palsikar V.B."/>
            <person name="Mitreva M."/>
            <person name="Wilson R.K."/>
        </authorList>
    </citation>
    <scope>NUCLEOTIDE SEQUENCE [LARGE SCALE GENOMIC DNA]</scope>
    <source>
        <strain evidence="2 3">F0580</strain>
    </source>
</reference>
<evidence type="ECO:0000313" key="3">
    <source>
        <dbReference type="Proteomes" id="UP000016519"/>
    </source>
</evidence>
<keyword evidence="1" id="KW-1133">Transmembrane helix</keyword>
<sequence length="139" mass="15021">MARALTAHSAHLEAVHVVLTLMVHARNRVDVVLMTARILLVAVVSNALIPTVVVKMVKSVVSIKRIAMVTVAAHGVMTVAIIIVVMSVTLVTIAQRTQQRVVQTVVQIVVKVSAISEEIIRDAHLRQTTISLARILTAL</sequence>
<gene>
    <name evidence="2" type="ORF">HMPREF9244_00895</name>
</gene>
<feature type="transmembrane region" description="Helical" evidence="1">
    <location>
        <begin position="31"/>
        <end position="54"/>
    </location>
</feature>
<dbReference type="AlphaFoldDB" id="U1SJY0"/>
<keyword evidence="3" id="KW-1185">Reference proteome</keyword>
<organism evidence="2 3">
    <name type="scientific">Alloscardovia omnicolens F0580</name>
    <dbReference type="NCBI Taxonomy" id="1321816"/>
    <lineage>
        <taxon>Bacteria</taxon>
        <taxon>Bacillati</taxon>
        <taxon>Actinomycetota</taxon>
        <taxon>Actinomycetes</taxon>
        <taxon>Bifidobacteriales</taxon>
        <taxon>Bifidobacteriaceae</taxon>
        <taxon>Alloscardovia</taxon>
    </lineage>
</organism>
<proteinExistence type="predicted"/>
<dbReference type="EMBL" id="AWSI01000021">
    <property type="protein sequence ID" value="ERH30947.1"/>
    <property type="molecule type" value="Genomic_DNA"/>
</dbReference>
<evidence type="ECO:0000256" key="1">
    <source>
        <dbReference type="SAM" id="Phobius"/>
    </source>
</evidence>
<comment type="caution">
    <text evidence="2">The sequence shown here is derived from an EMBL/GenBank/DDBJ whole genome shotgun (WGS) entry which is preliminary data.</text>
</comment>